<protein>
    <recommendedName>
        <fullName evidence="5">Secreted protein</fullName>
    </recommendedName>
</protein>
<evidence type="ECO:0008006" key="5">
    <source>
        <dbReference type="Google" id="ProtNLM"/>
    </source>
</evidence>
<dbReference type="EMBL" id="ABEU02000012">
    <property type="protein sequence ID" value="PNR43907.1"/>
    <property type="molecule type" value="Genomic_DNA"/>
</dbReference>
<sequence>MQVSFILFLTLTFDQVLQAIKTEETLVNYGSTTCVTKADTRLGRNSTCCHKVRRQPSFSVQTQLPVCAQAGTTKKCHT</sequence>
<dbReference type="EnsemblPlants" id="Pp3c12_14580V3.2">
    <property type="protein sequence ID" value="Pp3c12_14580V3.2"/>
    <property type="gene ID" value="Pp3c12_14580"/>
</dbReference>
<accession>A0A2K1JQU2</accession>
<dbReference type="Gramene" id="Pp3c12_14580V3.1">
    <property type="protein sequence ID" value="Pp3c12_14580V3.1"/>
    <property type="gene ID" value="Pp3c12_14580"/>
</dbReference>
<dbReference type="Proteomes" id="UP000006727">
    <property type="component" value="Chromosome 12"/>
</dbReference>
<reference evidence="2 4" key="2">
    <citation type="journal article" date="2018" name="Plant J.">
        <title>The Physcomitrella patens chromosome-scale assembly reveals moss genome structure and evolution.</title>
        <authorList>
            <person name="Lang D."/>
            <person name="Ullrich K.K."/>
            <person name="Murat F."/>
            <person name="Fuchs J."/>
            <person name="Jenkins J."/>
            <person name="Haas F.B."/>
            <person name="Piednoel M."/>
            <person name="Gundlach H."/>
            <person name="Van Bel M."/>
            <person name="Meyberg R."/>
            <person name="Vives C."/>
            <person name="Morata J."/>
            <person name="Symeonidi A."/>
            <person name="Hiss M."/>
            <person name="Muchero W."/>
            <person name="Kamisugi Y."/>
            <person name="Saleh O."/>
            <person name="Blanc G."/>
            <person name="Decker E.L."/>
            <person name="van Gessel N."/>
            <person name="Grimwood J."/>
            <person name="Hayes R.D."/>
            <person name="Graham S.W."/>
            <person name="Gunter L.E."/>
            <person name="McDaniel S.F."/>
            <person name="Hoernstein S.N.W."/>
            <person name="Larsson A."/>
            <person name="Li F.W."/>
            <person name="Perroud P.F."/>
            <person name="Phillips J."/>
            <person name="Ranjan P."/>
            <person name="Rokshar D.S."/>
            <person name="Rothfels C.J."/>
            <person name="Schneider L."/>
            <person name="Shu S."/>
            <person name="Stevenson D.W."/>
            <person name="Thummler F."/>
            <person name="Tillich M."/>
            <person name="Villarreal Aguilar J.C."/>
            <person name="Widiez T."/>
            <person name="Wong G.K."/>
            <person name="Wymore A."/>
            <person name="Zhang Y."/>
            <person name="Zimmer A.D."/>
            <person name="Quatrano R.S."/>
            <person name="Mayer K.F.X."/>
            <person name="Goodstein D."/>
            <person name="Casacuberta J.M."/>
            <person name="Vandepoele K."/>
            <person name="Reski R."/>
            <person name="Cuming A.C."/>
            <person name="Tuskan G.A."/>
            <person name="Maumus F."/>
            <person name="Salse J."/>
            <person name="Schmutz J."/>
            <person name="Rensing S.A."/>
        </authorList>
    </citation>
    <scope>NUCLEOTIDE SEQUENCE [LARGE SCALE GENOMIC DNA]</scope>
    <source>
        <strain evidence="3 4">cv. Gransden 2004</strain>
    </source>
</reference>
<organism evidence="2">
    <name type="scientific">Physcomitrium patens</name>
    <name type="common">Spreading-leaved earth moss</name>
    <name type="synonym">Physcomitrella patens</name>
    <dbReference type="NCBI Taxonomy" id="3218"/>
    <lineage>
        <taxon>Eukaryota</taxon>
        <taxon>Viridiplantae</taxon>
        <taxon>Streptophyta</taxon>
        <taxon>Embryophyta</taxon>
        <taxon>Bryophyta</taxon>
        <taxon>Bryophytina</taxon>
        <taxon>Bryopsida</taxon>
        <taxon>Funariidae</taxon>
        <taxon>Funariales</taxon>
        <taxon>Funariaceae</taxon>
        <taxon>Physcomitrium</taxon>
    </lineage>
</organism>
<keyword evidence="4" id="KW-1185">Reference proteome</keyword>
<evidence type="ECO:0000313" key="4">
    <source>
        <dbReference type="Proteomes" id="UP000006727"/>
    </source>
</evidence>
<reference evidence="2 4" key="1">
    <citation type="journal article" date="2008" name="Science">
        <title>The Physcomitrella genome reveals evolutionary insights into the conquest of land by plants.</title>
        <authorList>
            <person name="Rensing S."/>
            <person name="Lang D."/>
            <person name="Zimmer A."/>
            <person name="Terry A."/>
            <person name="Salamov A."/>
            <person name="Shapiro H."/>
            <person name="Nishiyama T."/>
            <person name="Perroud P.-F."/>
            <person name="Lindquist E."/>
            <person name="Kamisugi Y."/>
            <person name="Tanahashi T."/>
            <person name="Sakakibara K."/>
            <person name="Fujita T."/>
            <person name="Oishi K."/>
            <person name="Shin-I T."/>
            <person name="Kuroki Y."/>
            <person name="Toyoda A."/>
            <person name="Suzuki Y."/>
            <person name="Hashimoto A."/>
            <person name="Yamaguchi K."/>
            <person name="Sugano A."/>
            <person name="Kohara Y."/>
            <person name="Fujiyama A."/>
            <person name="Anterola A."/>
            <person name="Aoki S."/>
            <person name="Ashton N."/>
            <person name="Barbazuk W.B."/>
            <person name="Barker E."/>
            <person name="Bennetzen J."/>
            <person name="Bezanilla M."/>
            <person name="Blankenship R."/>
            <person name="Cho S.H."/>
            <person name="Dutcher S."/>
            <person name="Estelle M."/>
            <person name="Fawcett J.A."/>
            <person name="Gundlach H."/>
            <person name="Hanada K."/>
            <person name="Heyl A."/>
            <person name="Hicks K.A."/>
            <person name="Hugh J."/>
            <person name="Lohr M."/>
            <person name="Mayer K."/>
            <person name="Melkozernov A."/>
            <person name="Murata T."/>
            <person name="Nelson D."/>
            <person name="Pils B."/>
            <person name="Prigge M."/>
            <person name="Reiss B."/>
            <person name="Renner T."/>
            <person name="Rombauts S."/>
            <person name="Rushton P."/>
            <person name="Sanderfoot A."/>
            <person name="Schween G."/>
            <person name="Shiu S.-H."/>
            <person name="Stueber K."/>
            <person name="Theodoulou F.L."/>
            <person name="Tu H."/>
            <person name="Van de Peer Y."/>
            <person name="Verrier P.J."/>
            <person name="Waters E."/>
            <person name="Wood A."/>
            <person name="Yang L."/>
            <person name="Cove D."/>
            <person name="Cuming A."/>
            <person name="Hasebe M."/>
            <person name="Lucas S."/>
            <person name="Mishler D.B."/>
            <person name="Reski R."/>
            <person name="Grigoriev I."/>
            <person name="Quatrano R.S."/>
            <person name="Boore J.L."/>
        </authorList>
    </citation>
    <scope>NUCLEOTIDE SEQUENCE [LARGE SCALE GENOMIC DNA]</scope>
    <source>
        <strain evidence="3 4">cv. Gransden 2004</strain>
    </source>
</reference>
<dbReference type="EnsemblPlants" id="Pp3c12_14580V3.1">
    <property type="protein sequence ID" value="Pp3c12_14580V3.1"/>
    <property type="gene ID" value="Pp3c12_14580"/>
</dbReference>
<name>A0A2K1JQU2_PHYPA</name>
<evidence type="ECO:0000313" key="3">
    <source>
        <dbReference type="EnsemblPlants" id="Pp3c12_14580V3.1"/>
    </source>
</evidence>
<feature type="signal peptide" evidence="1">
    <location>
        <begin position="1"/>
        <end position="19"/>
    </location>
</feature>
<feature type="chain" id="PRO_5036042922" description="Secreted protein" evidence="1">
    <location>
        <begin position="20"/>
        <end position="78"/>
    </location>
</feature>
<dbReference type="Gramene" id="Pp3c12_14580V3.2">
    <property type="protein sequence ID" value="Pp3c12_14580V3.2"/>
    <property type="gene ID" value="Pp3c12_14580"/>
</dbReference>
<reference evidence="3" key="3">
    <citation type="submission" date="2020-12" db="UniProtKB">
        <authorList>
            <consortium name="EnsemblPlants"/>
        </authorList>
    </citation>
    <scope>IDENTIFICATION</scope>
</reference>
<proteinExistence type="predicted"/>
<dbReference type="InParanoid" id="A0A2K1JQU2"/>
<keyword evidence="1" id="KW-0732">Signal</keyword>
<gene>
    <name evidence="2" type="ORF">PHYPA_016290</name>
</gene>
<evidence type="ECO:0000313" key="2">
    <source>
        <dbReference type="EMBL" id="PNR43907.1"/>
    </source>
</evidence>
<evidence type="ECO:0000256" key="1">
    <source>
        <dbReference type="SAM" id="SignalP"/>
    </source>
</evidence>
<dbReference type="AlphaFoldDB" id="A0A2K1JQU2"/>